<dbReference type="Proteomes" id="UP000198508">
    <property type="component" value="Unassembled WGS sequence"/>
</dbReference>
<gene>
    <name evidence="3" type="ORF">SAMN05216313_11794</name>
</gene>
<evidence type="ECO:0000313" key="3">
    <source>
        <dbReference type="EMBL" id="SET87086.1"/>
    </source>
</evidence>
<dbReference type="EMBL" id="FOIM01000017">
    <property type="protein sequence ID" value="SET87086.1"/>
    <property type="molecule type" value="Genomic_DNA"/>
</dbReference>
<dbReference type="PANTHER" id="PTHR42941:SF1">
    <property type="entry name" value="SLL1037 PROTEIN"/>
    <property type="match status" value="1"/>
</dbReference>
<dbReference type="InterPro" id="IPR011852">
    <property type="entry name" value="TRAP_TAXI"/>
</dbReference>
<proteinExistence type="predicted"/>
<sequence length="364" mass="38354">MKKNWLALILAGAMAFSMTACGGSSGTATTAGGGDTAAKEESAAAADQGDQAVGEGIEKPSSPLRYSLGTSSSGGNFYLVGGGIATILNNSLPDYFVITSEETGGSTANLTMIQNGEMEVGIAMTSSLAEAKEGTAEWTGGPMDKVRGMVALYPSYMTMYALSSSGIKNISDFNGKIVGLGSKGAAMDSVLRTAFDKMGVKPASIYNDGHGATASAVADGQVDAAVLFSFPPFAAISELEATQELTFIGLTPEEQKQLTDMYPFYTAATMPAGSYKGATEDVPTVTEWNMLVCSSEVPEDYVYLMTKTLLENNPQLMEIHKSLEYCTAENILNYNVPLHAGTVRYLQEVGVNVPDELIPPEYQK</sequence>
<dbReference type="Pfam" id="PF16868">
    <property type="entry name" value="NMT1_3"/>
    <property type="match status" value="1"/>
</dbReference>
<dbReference type="PROSITE" id="PS51257">
    <property type="entry name" value="PROKAR_LIPOPROTEIN"/>
    <property type="match status" value="1"/>
</dbReference>
<dbReference type="AlphaFoldDB" id="A0A1I0HV68"/>
<name>A0A1I0HV68_9FIRM</name>
<evidence type="ECO:0000256" key="2">
    <source>
        <dbReference type="SAM" id="SignalP"/>
    </source>
</evidence>
<dbReference type="STRING" id="460384.SAMN05216313_11794"/>
<feature type="region of interest" description="Disordered" evidence="1">
    <location>
        <begin position="27"/>
        <end position="60"/>
    </location>
</feature>
<dbReference type="CDD" id="cd13520">
    <property type="entry name" value="PBP2_TAXI_TRAP"/>
    <property type="match status" value="1"/>
</dbReference>
<protein>
    <submittedName>
        <fullName evidence="3">Uncharacterized protein</fullName>
    </submittedName>
</protein>
<dbReference type="NCBIfam" id="TIGR02122">
    <property type="entry name" value="TRAP_TAXI"/>
    <property type="match status" value="1"/>
</dbReference>
<feature type="chain" id="PRO_5044372569" evidence="2">
    <location>
        <begin position="23"/>
        <end position="364"/>
    </location>
</feature>
<dbReference type="PANTHER" id="PTHR42941">
    <property type="entry name" value="SLL1037 PROTEIN"/>
    <property type="match status" value="1"/>
</dbReference>
<dbReference type="SUPFAM" id="SSF53850">
    <property type="entry name" value="Periplasmic binding protein-like II"/>
    <property type="match status" value="1"/>
</dbReference>
<keyword evidence="4" id="KW-1185">Reference proteome</keyword>
<feature type="signal peptide" evidence="2">
    <location>
        <begin position="1"/>
        <end position="22"/>
    </location>
</feature>
<reference evidence="4" key="1">
    <citation type="submission" date="2016-10" db="EMBL/GenBank/DDBJ databases">
        <authorList>
            <person name="Varghese N."/>
            <person name="Submissions S."/>
        </authorList>
    </citation>
    <scope>NUCLEOTIDE SEQUENCE [LARGE SCALE GENOMIC DNA]</scope>
    <source>
        <strain evidence="4">NLAE-zl-G277</strain>
    </source>
</reference>
<evidence type="ECO:0000313" key="4">
    <source>
        <dbReference type="Proteomes" id="UP000198508"/>
    </source>
</evidence>
<accession>A0A1I0HV68</accession>
<dbReference type="RefSeq" id="WP_092365900.1">
    <property type="nucleotide sequence ID" value="NZ_DAINWJ010000349.1"/>
</dbReference>
<feature type="compositionally biased region" description="Low complexity" evidence="1">
    <location>
        <begin position="43"/>
        <end position="54"/>
    </location>
</feature>
<organism evidence="3 4">
    <name type="scientific">Enterocloster lavalensis</name>
    <dbReference type="NCBI Taxonomy" id="460384"/>
    <lineage>
        <taxon>Bacteria</taxon>
        <taxon>Bacillati</taxon>
        <taxon>Bacillota</taxon>
        <taxon>Clostridia</taxon>
        <taxon>Lachnospirales</taxon>
        <taxon>Lachnospiraceae</taxon>
        <taxon>Enterocloster</taxon>
    </lineage>
</organism>
<keyword evidence="2" id="KW-0732">Signal</keyword>
<dbReference type="Gene3D" id="3.40.190.10">
    <property type="entry name" value="Periplasmic binding protein-like II"/>
    <property type="match status" value="2"/>
</dbReference>
<evidence type="ECO:0000256" key="1">
    <source>
        <dbReference type="SAM" id="MobiDB-lite"/>
    </source>
</evidence>
<dbReference type="GeneID" id="93279222"/>